<feature type="non-terminal residue" evidence="9">
    <location>
        <position position="1"/>
    </location>
</feature>
<dbReference type="Pfam" id="PF11721">
    <property type="entry name" value="Malectin"/>
    <property type="match status" value="1"/>
</dbReference>
<dbReference type="Proteomes" id="UP000554482">
    <property type="component" value="Unassembled WGS sequence"/>
</dbReference>
<feature type="domain" description="Malectin" evidence="8">
    <location>
        <begin position="254"/>
        <end position="440"/>
    </location>
</feature>
<keyword evidence="2" id="KW-0597">Phosphoprotein</keyword>
<dbReference type="AlphaFoldDB" id="A0A7J6WZR2"/>
<reference evidence="9 10" key="1">
    <citation type="submission" date="2020-06" db="EMBL/GenBank/DDBJ databases">
        <title>Transcriptomic and genomic resources for Thalictrum thalictroides and T. hernandezii: Facilitating candidate gene discovery in an emerging model plant lineage.</title>
        <authorList>
            <person name="Arias T."/>
            <person name="Riano-Pachon D.M."/>
            <person name="Di Stilio V.S."/>
        </authorList>
    </citation>
    <scope>NUCLEOTIDE SEQUENCE [LARGE SCALE GENOMIC DNA]</scope>
    <source>
        <strain evidence="10">cv. WT478/WT964</strain>
        <tissue evidence="9">Leaves</tissue>
    </source>
</reference>
<evidence type="ECO:0000256" key="2">
    <source>
        <dbReference type="ARBA" id="ARBA00022553"/>
    </source>
</evidence>
<name>A0A7J6WZR2_THATH</name>
<dbReference type="Gene3D" id="3.80.10.10">
    <property type="entry name" value="Ribonuclease Inhibitor"/>
    <property type="match status" value="2"/>
</dbReference>
<dbReference type="InterPro" id="IPR021720">
    <property type="entry name" value="Malectin_dom"/>
</dbReference>
<evidence type="ECO:0000259" key="8">
    <source>
        <dbReference type="Pfam" id="PF11721"/>
    </source>
</evidence>
<dbReference type="EMBL" id="JABWDY010007424">
    <property type="protein sequence ID" value="KAF5202951.1"/>
    <property type="molecule type" value="Genomic_DNA"/>
</dbReference>
<dbReference type="Gene3D" id="2.60.120.430">
    <property type="entry name" value="Galactose-binding lectin"/>
    <property type="match status" value="1"/>
</dbReference>
<gene>
    <name evidence="9" type="ORF">FRX31_007462</name>
</gene>
<dbReference type="GO" id="GO:0005524">
    <property type="term" value="F:ATP binding"/>
    <property type="evidence" value="ECO:0007669"/>
    <property type="project" value="UniProtKB-KW"/>
</dbReference>
<evidence type="ECO:0000256" key="1">
    <source>
        <dbReference type="ARBA" id="ARBA00012513"/>
    </source>
</evidence>
<dbReference type="PANTHER" id="PTHR48006:SF52">
    <property type="entry name" value="PROTEIN KINASE DOMAIN-CONTAINING PROTEIN"/>
    <property type="match status" value="1"/>
</dbReference>
<keyword evidence="3" id="KW-0808">Transferase</keyword>
<evidence type="ECO:0000313" key="10">
    <source>
        <dbReference type="Proteomes" id="UP000554482"/>
    </source>
</evidence>
<accession>A0A7J6WZR2</accession>
<dbReference type="PROSITE" id="PS51450">
    <property type="entry name" value="LRR"/>
    <property type="match status" value="1"/>
</dbReference>
<dbReference type="FunFam" id="3.80.10.10:FF:001070">
    <property type="entry name" value="Leucine-rich repeat transmembrane protein kinase"/>
    <property type="match status" value="1"/>
</dbReference>
<sequence>MELKINGILIFSESDFNYLSGAIPSEFGNMVSIQKISITSNNFTGPLPETLAKLTTLKDFRISDNHFSGNIPDFIQNWTNLEKIVMLASGLEGPIPSGISLLTNLSDLRISDIKATGAAFPPLRNMTKMKTLVLRNCNITGEIPSYLSDMAKLKTLDLSFNKLTGQIPNSFESLSMLKFMYLTGNTLSGSVPASWMLRNVGNIDLSYNNFTFETSDSSSCQWTNVNLFRSSSLGNNVAGFIPCSRSKCSSCSHSFHINCGGKEIIANRGTKYEDDSDSAGASNYFLSRENWAFSTTGNFMDDHNDLDNFKALAANTSRLLMKDSQLYTTARLSPISLSYYGFCLINGNYTVNLHFSEIIFTNDNTFGSLGRRVFDIYIQGKLVLRDFNIVDEAGGAGKAVIKNFTAVVTDTTLEIRFHWAGRGTVGIPSRGIYGPLISAISVDS</sequence>
<dbReference type="FunFam" id="2.60.120.430:FF:000004">
    <property type="entry name" value="Putative leucine-rich repeat receptor-like serine/threonine-protein kinase"/>
    <property type="match status" value="1"/>
</dbReference>
<keyword evidence="6" id="KW-0067">ATP-binding</keyword>
<dbReference type="Pfam" id="PF13855">
    <property type="entry name" value="LRR_8"/>
    <property type="match status" value="1"/>
</dbReference>
<dbReference type="Pfam" id="PF00560">
    <property type="entry name" value="LRR_1"/>
    <property type="match status" value="2"/>
</dbReference>
<evidence type="ECO:0000256" key="4">
    <source>
        <dbReference type="ARBA" id="ARBA00022729"/>
    </source>
</evidence>
<dbReference type="SUPFAM" id="SSF52058">
    <property type="entry name" value="L domain-like"/>
    <property type="match status" value="1"/>
</dbReference>
<evidence type="ECO:0000256" key="3">
    <source>
        <dbReference type="ARBA" id="ARBA00022679"/>
    </source>
</evidence>
<dbReference type="EC" id="2.7.11.1" evidence="1"/>
<evidence type="ECO:0000256" key="7">
    <source>
        <dbReference type="ARBA" id="ARBA00023180"/>
    </source>
</evidence>
<protein>
    <recommendedName>
        <fullName evidence="1">non-specific serine/threonine protein kinase</fullName>
        <ecNumber evidence="1">2.7.11.1</ecNumber>
    </recommendedName>
</protein>
<dbReference type="InterPro" id="IPR032675">
    <property type="entry name" value="LRR_dom_sf"/>
</dbReference>
<proteinExistence type="predicted"/>
<comment type="caution">
    <text evidence="9">The sequence shown here is derived from an EMBL/GenBank/DDBJ whole genome shotgun (WGS) entry which is preliminary data.</text>
</comment>
<keyword evidence="7" id="KW-0325">Glycoprotein</keyword>
<evidence type="ECO:0000313" key="9">
    <source>
        <dbReference type="EMBL" id="KAF5202951.1"/>
    </source>
</evidence>
<keyword evidence="9" id="KW-0418">Kinase</keyword>
<evidence type="ECO:0000256" key="5">
    <source>
        <dbReference type="ARBA" id="ARBA00022741"/>
    </source>
</evidence>
<keyword evidence="4" id="KW-0732">Signal</keyword>
<keyword evidence="10" id="KW-1185">Reference proteome</keyword>
<dbReference type="InterPro" id="IPR001611">
    <property type="entry name" value="Leu-rich_rpt"/>
</dbReference>
<dbReference type="GO" id="GO:0004674">
    <property type="term" value="F:protein serine/threonine kinase activity"/>
    <property type="evidence" value="ECO:0007669"/>
    <property type="project" value="UniProtKB-EC"/>
</dbReference>
<dbReference type="PANTHER" id="PTHR48006">
    <property type="entry name" value="LEUCINE-RICH REPEAT-CONTAINING PROTEIN DDB_G0281931-RELATED"/>
    <property type="match status" value="1"/>
</dbReference>
<dbReference type="OrthoDB" id="1897577at2759"/>
<organism evidence="9 10">
    <name type="scientific">Thalictrum thalictroides</name>
    <name type="common">Rue-anemone</name>
    <name type="synonym">Anemone thalictroides</name>
    <dbReference type="NCBI Taxonomy" id="46969"/>
    <lineage>
        <taxon>Eukaryota</taxon>
        <taxon>Viridiplantae</taxon>
        <taxon>Streptophyta</taxon>
        <taxon>Embryophyta</taxon>
        <taxon>Tracheophyta</taxon>
        <taxon>Spermatophyta</taxon>
        <taxon>Magnoliopsida</taxon>
        <taxon>Ranunculales</taxon>
        <taxon>Ranunculaceae</taxon>
        <taxon>Thalictroideae</taxon>
        <taxon>Thalictrum</taxon>
    </lineage>
</organism>
<keyword evidence="5" id="KW-0547">Nucleotide-binding</keyword>
<dbReference type="InterPro" id="IPR051824">
    <property type="entry name" value="LRR_Rcpt-Like_S/T_Kinase"/>
</dbReference>
<evidence type="ECO:0000256" key="6">
    <source>
        <dbReference type="ARBA" id="ARBA00022840"/>
    </source>
</evidence>